<proteinExistence type="predicted"/>
<dbReference type="Proteomes" id="UP000053989">
    <property type="component" value="Unassembled WGS sequence"/>
</dbReference>
<reference evidence="2" key="2">
    <citation type="submission" date="2015-01" db="EMBL/GenBank/DDBJ databases">
        <title>Evolutionary Origins and Diversification of the Mycorrhizal Mutualists.</title>
        <authorList>
            <consortium name="DOE Joint Genome Institute"/>
            <consortium name="Mycorrhizal Genomics Consortium"/>
            <person name="Kohler A."/>
            <person name="Kuo A."/>
            <person name="Nagy L.G."/>
            <person name="Floudas D."/>
            <person name="Copeland A."/>
            <person name="Barry K.W."/>
            <person name="Cichocki N."/>
            <person name="Veneault-Fourrey C."/>
            <person name="LaButti K."/>
            <person name="Lindquist E.A."/>
            <person name="Lipzen A."/>
            <person name="Lundell T."/>
            <person name="Morin E."/>
            <person name="Murat C."/>
            <person name="Riley R."/>
            <person name="Ohm R."/>
            <person name="Sun H."/>
            <person name="Tunlid A."/>
            <person name="Henrissat B."/>
            <person name="Grigoriev I.V."/>
            <person name="Hibbett D.S."/>
            <person name="Martin F."/>
        </authorList>
    </citation>
    <scope>NUCLEOTIDE SEQUENCE [LARGE SCALE GENOMIC DNA]</scope>
    <source>
        <strain evidence="2">Foug A</strain>
    </source>
</reference>
<dbReference type="HOGENOM" id="CLU_3015509_0_0_1"/>
<organism evidence="1 2">
    <name type="scientific">Scleroderma citrinum Foug A</name>
    <dbReference type="NCBI Taxonomy" id="1036808"/>
    <lineage>
        <taxon>Eukaryota</taxon>
        <taxon>Fungi</taxon>
        <taxon>Dikarya</taxon>
        <taxon>Basidiomycota</taxon>
        <taxon>Agaricomycotina</taxon>
        <taxon>Agaricomycetes</taxon>
        <taxon>Agaricomycetidae</taxon>
        <taxon>Boletales</taxon>
        <taxon>Sclerodermatineae</taxon>
        <taxon>Sclerodermataceae</taxon>
        <taxon>Scleroderma</taxon>
    </lineage>
</organism>
<keyword evidence="2" id="KW-1185">Reference proteome</keyword>
<accession>A0A0C2ZWH4</accession>
<gene>
    <name evidence="1" type="ORF">SCLCIDRAFT_1211816</name>
</gene>
<reference evidence="1 2" key="1">
    <citation type="submission" date="2014-04" db="EMBL/GenBank/DDBJ databases">
        <authorList>
            <consortium name="DOE Joint Genome Institute"/>
            <person name="Kuo A."/>
            <person name="Kohler A."/>
            <person name="Nagy L.G."/>
            <person name="Floudas D."/>
            <person name="Copeland A."/>
            <person name="Barry K.W."/>
            <person name="Cichocki N."/>
            <person name="Veneault-Fourrey C."/>
            <person name="LaButti K."/>
            <person name="Lindquist E.A."/>
            <person name="Lipzen A."/>
            <person name="Lundell T."/>
            <person name="Morin E."/>
            <person name="Murat C."/>
            <person name="Sun H."/>
            <person name="Tunlid A."/>
            <person name="Henrissat B."/>
            <person name="Grigoriev I.V."/>
            <person name="Hibbett D.S."/>
            <person name="Martin F."/>
            <person name="Nordberg H.P."/>
            <person name="Cantor M.N."/>
            <person name="Hua S.X."/>
        </authorList>
    </citation>
    <scope>NUCLEOTIDE SEQUENCE [LARGE SCALE GENOMIC DNA]</scope>
    <source>
        <strain evidence="1 2">Foug A</strain>
    </source>
</reference>
<dbReference type="AlphaFoldDB" id="A0A0C2ZWH4"/>
<sequence>MREQCDFHVPSQQQPANVARHHKLFELPLVGFPPVVRTLWFRHVHVCLIAVQHASY</sequence>
<dbReference type="EMBL" id="KN822020">
    <property type="protein sequence ID" value="KIM65818.1"/>
    <property type="molecule type" value="Genomic_DNA"/>
</dbReference>
<evidence type="ECO:0000313" key="1">
    <source>
        <dbReference type="EMBL" id="KIM65818.1"/>
    </source>
</evidence>
<protein>
    <submittedName>
        <fullName evidence="1">Uncharacterized protein</fullName>
    </submittedName>
</protein>
<dbReference type="InParanoid" id="A0A0C2ZWH4"/>
<evidence type="ECO:0000313" key="2">
    <source>
        <dbReference type="Proteomes" id="UP000053989"/>
    </source>
</evidence>
<name>A0A0C2ZWH4_9AGAM</name>